<feature type="transmembrane region" description="Helical" evidence="10">
    <location>
        <begin position="6"/>
        <end position="25"/>
    </location>
</feature>
<dbReference type="NCBIfam" id="TIGR04091">
    <property type="entry name" value="LTA_dltB"/>
    <property type="match status" value="1"/>
</dbReference>
<feature type="transmembrane region" description="Helical" evidence="10">
    <location>
        <begin position="266"/>
        <end position="283"/>
    </location>
</feature>
<evidence type="ECO:0000256" key="4">
    <source>
        <dbReference type="ARBA" id="ARBA00022679"/>
    </source>
</evidence>
<dbReference type="AlphaFoldDB" id="A0A6N7XF78"/>
<evidence type="ECO:0000256" key="6">
    <source>
        <dbReference type="ARBA" id="ARBA00022989"/>
    </source>
</evidence>
<proteinExistence type="inferred from homology"/>
<evidence type="ECO:0000313" key="11">
    <source>
        <dbReference type="EMBL" id="MST62024.1"/>
    </source>
</evidence>
<sequence>MTISQYEDYFYIYILLLISVPAIILGIKQIKIKYYAFFATIFMVILTIGMENQMLTIGVFLLWEMALIKLYKKVNDKNKKWRFRLFVLLSLLPLVFNKISGFTAFGIIGFVGISYMSFKTVQIIIDIYDGNIDEIKLTDTLYFVLFFPTLSSGPIDRYRKFIDEINAEIPRDVYINDYLLIGIKKMVVGLAYKFFFASLIYIAWLKEIPNDGSIFSLVQYMYCYTLYLFFDFAGYSNMAIGTGYLFGVKVPENFDKPFVSKDMKEFWTRWHISLSRWFGDYIFSRFVLNTLKNKKYRKKKKNVYRVGQMITMTTMGIWHGLTWYYIAYGVYQGIALALTDDYLASKFHKKHAKNKHYQFLQIFVTFHIICFGMLIFSGYLNNYI</sequence>
<dbReference type="Proteomes" id="UP000440713">
    <property type="component" value="Unassembled WGS sequence"/>
</dbReference>
<keyword evidence="5 10" id="KW-0812">Transmembrane</keyword>
<feature type="transmembrane region" description="Helical" evidence="10">
    <location>
        <begin position="226"/>
        <end position="246"/>
    </location>
</feature>
<dbReference type="PANTHER" id="PTHR13285">
    <property type="entry name" value="ACYLTRANSFERASE"/>
    <property type="match status" value="1"/>
</dbReference>
<dbReference type="RefSeq" id="WP_154537386.1">
    <property type="nucleotide sequence ID" value="NZ_VUNE01000001.1"/>
</dbReference>
<keyword evidence="3 9" id="KW-1003">Cell membrane</keyword>
<gene>
    <name evidence="11" type="primary">dltB</name>
    <name evidence="11" type="ORF">FYJ71_03420</name>
</gene>
<dbReference type="InterPro" id="IPR051085">
    <property type="entry name" value="MB_O-acyltransferase"/>
</dbReference>
<feature type="transmembrane region" description="Helical" evidence="10">
    <location>
        <begin position="186"/>
        <end position="205"/>
    </location>
</feature>
<dbReference type="InterPro" id="IPR004299">
    <property type="entry name" value="MBOAT_fam"/>
</dbReference>
<dbReference type="GO" id="GO:0016746">
    <property type="term" value="F:acyltransferase activity"/>
    <property type="evidence" value="ECO:0007669"/>
    <property type="project" value="UniProtKB-KW"/>
</dbReference>
<dbReference type="GO" id="GO:0070395">
    <property type="term" value="P:lipoteichoic acid biosynthetic process"/>
    <property type="evidence" value="ECO:0007669"/>
    <property type="project" value="InterPro"/>
</dbReference>
<feature type="transmembrane region" description="Helical" evidence="10">
    <location>
        <begin position="357"/>
        <end position="380"/>
    </location>
</feature>
<dbReference type="GO" id="GO:0005886">
    <property type="term" value="C:plasma membrane"/>
    <property type="evidence" value="ECO:0007669"/>
    <property type="project" value="UniProtKB-SubCell"/>
</dbReference>
<keyword evidence="12" id="KW-1185">Reference proteome</keyword>
<feature type="transmembrane region" description="Helical" evidence="10">
    <location>
        <begin position="83"/>
        <end position="111"/>
    </location>
</feature>
<evidence type="ECO:0000313" key="12">
    <source>
        <dbReference type="Proteomes" id="UP000440713"/>
    </source>
</evidence>
<dbReference type="Pfam" id="PF03062">
    <property type="entry name" value="MBOAT"/>
    <property type="match status" value="1"/>
</dbReference>
<dbReference type="EMBL" id="VUNE01000001">
    <property type="protein sequence ID" value="MST62024.1"/>
    <property type="molecule type" value="Genomic_DNA"/>
</dbReference>
<feature type="transmembrane region" description="Helical" evidence="10">
    <location>
        <begin position="325"/>
        <end position="345"/>
    </location>
</feature>
<name>A0A6N7XF78_9FIRM</name>
<comment type="subcellular location">
    <subcellularLocation>
        <location evidence="1">Cell membrane</location>
        <topology evidence="1">Multi-pass membrane protein</topology>
    </subcellularLocation>
</comment>
<evidence type="ECO:0000256" key="7">
    <source>
        <dbReference type="ARBA" id="ARBA00023136"/>
    </source>
</evidence>
<dbReference type="InterPro" id="IPR024194">
    <property type="entry name" value="Ac/AlaTfrase_AlgI/DltB"/>
</dbReference>
<dbReference type="PIRSF" id="PIRSF016636">
    <property type="entry name" value="AlgI_DltB"/>
    <property type="match status" value="1"/>
</dbReference>
<reference evidence="11 12" key="1">
    <citation type="submission" date="2019-08" db="EMBL/GenBank/DDBJ databases">
        <title>In-depth cultivation of the pig gut microbiome towards novel bacterial diversity and tailored functional studies.</title>
        <authorList>
            <person name="Wylensek D."/>
            <person name="Hitch T.C.A."/>
            <person name="Clavel T."/>
        </authorList>
    </citation>
    <scope>NUCLEOTIDE SEQUENCE [LARGE SCALE GENOMIC DNA]</scope>
    <source>
        <strain evidence="11 12">WCA-SAB-591-4A-A</strain>
    </source>
</reference>
<evidence type="ECO:0000256" key="2">
    <source>
        <dbReference type="ARBA" id="ARBA00010323"/>
    </source>
</evidence>
<keyword evidence="7 9" id="KW-0472">Membrane</keyword>
<organism evidence="11 12">
    <name type="scientific">Peptostreptococcus porci</name>
    <dbReference type="NCBI Taxonomy" id="2652282"/>
    <lineage>
        <taxon>Bacteria</taxon>
        <taxon>Bacillati</taxon>
        <taxon>Bacillota</taxon>
        <taxon>Clostridia</taxon>
        <taxon>Peptostreptococcales</taxon>
        <taxon>Peptostreptococcaceae</taxon>
        <taxon>Peptostreptococcus</taxon>
    </lineage>
</organism>
<keyword evidence="8 9" id="KW-0012">Acyltransferase</keyword>
<evidence type="ECO:0000256" key="5">
    <source>
        <dbReference type="ARBA" id="ARBA00022692"/>
    </source>
</evidence>
<evidence type="ECO:0000256" key="9">
    <source>
        <dbReference type="PIRNR" id="PIRNR016636"/>
    </source>
</evidence>
<comment type="similarity">
    <text evidence="2 9">Belongs to the membrane-bound acyltransferase family.</text>
</comment>
<evidence type="ECO:0000256" key="3">
    <source>
        <dbReference type="ARBA" id="ARBA00022475"/>
    </source>
</evidence>
<keyword evidence="4 9" id="KW-0808">Transferase</keyword>
<comment type="caution">
    <text evidence="11">The sequence shown here is derived from an EMBL/GenBank/DDBJ whole genome shotgun (WGS) entry which is preliminary data.</text>
</comment>
<evidence type="ECO:0000256" key="8">
    <source>
        <dbReference type="ARBA" id="ARBA00023315"/>
    </source>
</evidence>
<keyword evidence="6 10" id="KW-1133">Transmembrane helix</keyword>
<evidence type="ECO:0000256" key="10">
    <source>
        <dbReference type="SAM" id="Phobius"/>
    </source>
</evidence>
<dbReference type="PANTHER" id="PTHR13285:SF23">
    <property type="entry name" value="TEICHOIC ACID D-ALANYLTRANSFERASE"/>
    <property type="match status" value="1"/>
</dbReference>
<dbReference type="InterPro" id="IPR024024">
    <property type="entry name" value="DltB"/>
</dbReference>
<protein>
    <submittedName>
        <fullName evidence="11">D-alanyl-lipoteichoic acid biosynthesis protein DltB</fullName>
    </submittedName>
</protein>
<accession>A0A6N7XF78</accession>
<evidence type="ECO:0000256" key="1">
    <source>
        <dbReference type="ARBA" id="ARBA00004651"/>
    </source>
</evidence>